<keyword evidence="2" id="KW-1185">Reference proteome</keyword>
<gene>
    <name evidence="1" type="ORF">V8G54_033994</name>
</gene>
<sequence length="108" mass="12131">MALVSSSCSKGHTTSFSQMRLSITQPSQVLQHHHQCHLHLLIQYLSYIIIDSTKHFNHNSLKVTTSSTSPPLHCPLCSIMHPKHLAMSNLKTTVQAKRTIQAIDFLTD</sequence>
<dbReference type="EMBL" id="CP144691">
    <property type="protein sequence ID" value="WVY94906.1"/>
    <property type="molecule type" value="Genomic_DNA"/>
</dbReference>
<name>A0AAQ3MPA8_VIGMU</name>
<dbReference type="AlphaFoldDB" id="A0AAQ3MPA8"/>
<protein>
    <submittedName>
        <fullName evidence="1">Uncharacterized protein</fullName>
    </submittedName>
</protein>
<organism evidence="1 2">
    <name type="scientific">Vigna mungo</name>
    <name type="common">Black gram</name>
    <name type="synonym">Phaseolus mungo</name>
    <dbReference type="NCBI Taxonomy" id="3915"/>
    <lineage>
        <taxon>Eukaryota</taxon>
        <taxon>Viridiplantae</taxon>
        <taxon>Streptophyta</taxon>
        <taxon>Embryophyta</taxon>
        <taxon>Tracheophyta</taxon>
        <taxon>Spermatophyta</taxon>
        <taxon>Magnoliopsida</taxon>
        <taxon>eudicotyledons</taxon>
        <taxon>Gunneridae</taxon>
        <taxon>Pentapetalae</taxon>
        <taxon>rosids</taxon>
        <taxon>fabids</taxon>
        <taxon>Fabales</taxon>
        <taxon>Fabaceae</taxon>
        <taxon>Papilionoideae</taxon>
        <taxon>50 kb inversion clade</taxon>
        <taxon>NPAAA clade</taxon>
        <taxon>indigoferoid/millettioid clade</taxon>
        <taxon>Phaseoleae</taxon>
        <taxon>Vigna</taxon>
    </lineage>
</organism>
<dbReference type="Proteomes" id="UP001374535">
    <property type="component" value="Chromosome 10"/>
</dbReference>
<evidence type="ECO:0000313" key="2">
    <source>
        <dbReference type="Proteomes" id="UP001374535"/>
    </source>
</evidence>
<accession>A0AAQ3MPA8</accession>
<proteinExistence type="predicted"/>
<evidence type="ECO:0000313" key="1">
    <source>
        <dbReference type="EMBL" id="WVY94906.1"/>
    </source>
</evidence>
<reference evidence="1 2" key="1">
    <citation type="journal article" date="2023" name="Life. Sci Alliance">
        <title>Evolutionary insights into 3D genome organization and epigenetic landscape of Vigna mungo.</title>
        <authorList>
            <person name="Junaid A."/>
            <person name="Singh B."/>
            <person name="Bhatia S."/>
        </authorList>
    </citation>
    <scope>NUCLEOTIDE SEQUENCE [LARGE SCALE GENOMIC DNA]</scope>
    <source>
        <strain evidence="1">Urdbean</strain>
    </source>
</reference>